<dbReference type="RefSeq" id="WP_195169300.1">
    <property type="nucleotide sequence ID" value="NZ_CP062983.1"/>
</dbReference>
<dbReference type="InterPro" id="IPR036779">
    <property type="entry name" value="LysM_dom_sf"/>
</dbReference>
<name>A0A7S8E6D8_9CHLR</name>
<dbReference type="PROSITE" id="PS51257">
    <property type="entry name" value="PROKAR_LIPOPROTEIN"/>
    <property type="match status" value="1"/>
</dbReference>
<dbReference type="EMBL" id="CP062983">
    <property type="protein sequence ID" value="QPC81227.1"/>
    <property type="molecule type" value="Genomic_DNA"/>
</dbReference>
<dbReference type="Gene3D" id="2.70.70.10">
    <property type="entry name" value="Glucose Permease (Domain IIA)"/>
    <property type="match status" value="1"/>
</dbReference>
<dbReference type="GO" id="GO:0008932">
    <property type="term" value="F:lytic endotransglycosylase activity"/>
    <property type="evidence" value="ECO:0007669"/>
    <property type="project" value="TreeGrafter"/>
</dbReference>
<evidence type="ECO:0000256" key="1">
    <source>
        <dbReference type="SAM" id="SignalP"/>
    </source>
</evidence>
<accession>A0A7S8E6D8</accession>
<proteinExistence type="predicted"/>
<gene>
    <name evidence="3" type="ORF">G4Y79_16120</name>
</gene>
<sequence length="525" mass="56963">MQKRIFWSFISILMLLGTSCSSPTVIVITSTPSNQVVQIDPQASTVDDSVISAPDSEAVIPTLAPADINDTASIAEEHVVQPGETLSIIAANYNVTLESLLAENDLPNPDLLSVGQVLRLPGAPTAQTPTEVIMPDGRLVRGPESIDFDVASFVAQQVGYIKLATDEVRTSLNDGTERMDTLTAAQIVERVSLEYSVDPRLLLTLLEYRAGWLQNPQPFEYLLTHPLISMDDSGAIDRGGLYKQLSWAANEINRGYYARKYDGATILQLPDGSRLFYAPELNAASAALQYFFSLNTTLPHWQYDISTNGFSALYAQLFGDPFIASSDPVPANLQQPQMALPFAEDEVWFYTGGPHGGWGAGSAWSAVDFAPPDERPAGSNFCYTSTSWVRAVAPGIIARSDEGVVVLDLDGDGIEETGWTILYLHLASTERIAAGTTVAVGDPTGHAACAGGFSSATHLHIARRYNGEWIPADCENCAFSVPSFVMDGWVVTGWNGLEYQGFMQRDETLAQAEQGRDNPINQIQR</sequence>
<feature type="domain" description="LysM" evidence="2">
    <location>
        <begin position="76"/>
        <end position="120"/>
    </location>
</feature>
<dbReference type="PANTHER" id="PTHR33734:SF22">
    <property type="entry name" value="MEMBRANE-BOUND LYTIC MUREIN TRANSGLYCOSYLASE D"/>
    <property type="match status" value="1"/>
</dbReference>
<dbReference type="CDD" id="cd00118">
    <property type="entry name" value="LysM"/>
    <property type="match status" value="1"/>
</dbReference>
<dbReference type="SMART" id="SM00257">
    <property type="entry name" value="LysM"/>
    <property type="match status" value="1"/>
</dbReference>
<dbReference type="Gene3D" id="3.10.350.10">
    <property type="entry name" value="LysM domain"/>
    <property type="match status" value="1"/>
</dbReference>
<keyword evidence="4" id="KW-1185">Reference proteome</keyword>
<dbReference type="KEGG" id="pmet:G4Y79_16120"/>
<dbReference type="Proteomes" id="UP000594468">
    <property type="component" value="Chromosome"/>
</dbReference>
<dbReference type="Pfam" id="PF01476">
    <property type="entry name" value="LysM"/>
    <property type="match status" value="1"/>
</dbReference>
<evidence type="ECO:0000313" key="3">
    <source>
        <dbReference type="EMBL" id="QPC81227.1"/>
    </source>
</evidence>
<evidence type="ECO:0000259" key="2">
    <source>
        <dbReference type="PROSITE" id="PS51782"/>
    </source>
</evidence>
<reference evidence="3 4" key="1">
    <citation type="submission" date="2020-02" db="EMBL/GenBank/DDBJ databases">
        <authorList>
            <person name="Zheng R.K."/>
            <person name="Sun C.M."/>
        </authorList>
    </citation>
    <scope>NUCLEOTIDE SEQUENCE [LARGE SCALE GENOMIC DNA]</scope>
    <source>
        <strain evidence="4">rifampicinis</strain>
    </source>
</reference>
<evidence type="ECO:0000313" key="4">
    <source>
        <dbReference type="Proteomes" id="UP000594468"/>
    </source>
</evidence>
<protein>
    <submittedName>
        <fullName evidence="3">LysM peptidoglycan-binding domain-containing protein</fullName>
    </submittedName>
</protein>
<feature type="chain" id="PRO_5032533706" evidence="1">
    <location>
        <begin position="23"/>
        <end position="525"/>
    </location>
</feature>
<dbReference type="InterPro" id="IPR018392">
    <property type="entry name" value="LysM"/>
</dbReference>
<dbReference type="PROSITE" id="PS51782">
    <property type="entry name" value="LYSM"/>
    <property type="match status" value="1"/>
</dbReference>
<dbReference type="PANTHER" id="PTHR33734">
    <property type="entry name" value="LYSM DOMAIN-CONTAINING GPI-ANCHORED PROTEIN 2"/>
    <property type="match status" value="1"/>
</dbReference>
<organism evidence="3 4">
    <name type="scientific">Phototrophicus methaneseepsis</name>
    <dbReference type="NCBI Taxonomy" id="2710758"/>
    <lineage>
        <taxon>Bacteria</taxon>
        <taxon>Bacillati</taxon>
        <taxon>Chloroflexota</taxon>
        <taxon>Candidatus Thermofontia</taxon>
        <taxon>Phototrophicales</taxon>
        <taxon>Phototrophicaceae</taxon>
        <taxon>Phototrophicus</taxon>
    </lineage>
</organism>
<dbReference type="InterPro" id="IPR011055">
    <property type="entry name" value="Dup_hybrid_motif"/>
</dbReference>
<dbReference type="SUPFAM" id="SSF51261">
    <property type="entry name" value="Duplicated hybrid motif"/>
    <property type="match status" value="1"/>
</dbReference>
<feature type="signal peptide" evidence="1">
    <location>
        <begin position="1"/>
        <end position="22"/>
    </location>
</feature>
<keyword evidence="1" id="KW-0732">Signal</keyword>
<dbReference type="AlphaFoldDB" id="A0A7S8E6D8"/>
<dbReference type="SUPFAM" id="SSF54106">
    <property type="entry name" value="LysM domain"/>
    <property type="match status" value="1"/>
</dbReference>